<name>A0A1M5I6H6_9FLAO</name>
<keyword evidence="2 12" id="KW-0645">Protease</keyword>
<dbReference type="Gene3D" id="2.40.10.120">
    <property type="match status" value="1"/>
</dbReference>
<evidence type="ECO:0000256" key="2">
    <source>
        <dbReference type="ARBA" id="ARBA00022670"/>
    </source>
</evidence>
<proteinExistence type="inferred from homology"/>
<dbReference type="InterPro" id="IPR001478">
    <property type="entry name" value="PDZ"/>
</dbReference>
<comment type="similarity">
    <text evidence="1">Belongs to the peptidase S1C family.</text>
</comment>
<dbReference type="STRING" id="280093.SAMN05443373_10186"/>
<feature type="active site" description="Charge relay system" evidence="7">
    <location>
        <position position="140"/>
    </location>
</feature>
<evidence type="ECO:0000313" key="14">
    <source>
        <dbReference type="Proteomes" id="UP000237771"/>
    </source>
</evidence>
<dbReference type="Proteomes" id="UP000237771">
    <property type="component" value="Unassembled WGS sequence"/>
</dbReference>
<evidence type="ECO:0000256" key="5">
    <source>
        <dbReference type="ARBA" id="ARBA00022801"/>
    </source>
</evidence>
<feature type="signal peptide" evidence="9">
    <location>
        <begin position="1"/>
        <end position="24"/>
    </location>
</feature>
<dbReference type="PROSITE" id="PS50106">
    <property type="entry name" value="PDZ"/>
    <property type="match status" value="1"/>
</dbReference>
<dbReference type="PANTHER" id="PTHR22939:SF129">
    <property type="entry name" value="SERINE PROTEASE HTRA2, MITOCHONDRIAL"/>
    <property type="match status" value="1"/>
</dbReference>
<feature type="binding site" evidence="8">
    <location>
        <begin position="245"/>
        <end position="247"/>
    </location>
    <ligand>
        <name>substrate</name>
    </ligand>
</feature>
<dbReference type="Pfam" id="PF13180">
    <property type="entry name" value="PDZ_2"/>
    <property type="match status" value="1"/>
</dbReference>
<dbReference type="InterPro" id="IPR011782">
    <property type="entry name" value="Pept_S1C_Do"/>
</dbReference>
<dbReference type="EMBL" id="FQWO01000001">
    <property type="protein sequence ID" value="SHG23649.1"/>
    <property type="molecule type" value="Genomic_DNA"/>
</dbReference>
<evidence type="ECO:0000256" key="1">
    <source>
        <dbReference type="ARBA" id="ARBA00010541"/>
    </source>
</evidence>
<keyword evidence="5" id="KW-0378">Hydrolase</keyword>
<keyword evidence="6" id="KW-0720">Serine protease</keyword>
<dbReference type="Proteomes" id="UP000184384">
    <property type="component" value="Unassembled WGS sequence"/>
</dbReference>
<accession>A0A1M5I6H6</accession>
<dbReference type="SMART" id="SM00228">
    <property type="entry name" value="PDZ"/>
    <property type="match status" value="1"/>
</dbReference>
<evidence type="ECO:0000256" key="8">
    <source>
        <dbReference type="PIRSR" id="PIRSR611782-2"/>
    </source>
</evidence>
<dbReference type="SUPFAM" id="SSF50494">
    <property type="entry name" value="Trypsin-like serine proteases"/>
    <property type="match status" value="1"/>
</dbReference>
<reference evidence="13" key="1">
    <citation type="submission" date="2016-11" db="EMBL/GenBank/DDBJ databases">
        <authorList>
            <person name="Varghese N."/>
            <person name="Submissions S."/>
        </authorList>
    </citation>
    <scope>NUCLEOTIDE SEQUENCE [LARGE SCALE GENOMIC DNA]</scope>
    <source>
        <strain evidence="13">DSM 19729</strain>
    </source>
</reference>
<dbReference type="Pfam" id="PF13365">
    <property type="entry name" value="Trypsin_2"/>
    <property type="match status" value="1"/>
</dbReference>
<dbReference type="NCBIfam" id="TIGR02037">
    <property type="entry name" value="degP_htrA_DO"/>
    <property type="match status" value="1"/>
</dbReference>
<evidence type="ECO:0000256" key="9">
    <source>
        <dbReference type="SAM" id="SignalP"/>
    </source>
</evidence>
<dbReference type="EMBL" id="PVUB01000001">
    <property type="protein sequence ID" value="PRZ27805.1"/>
    <property type="molecule type" value="Genomic_DNA"/>
</dbReference>
<reference evidence="11 14" key="3">
    <citation type="submission" date="2018-03" db="EMBL/GenBank/DDBJ databases">
        <title>Genomic Encyclopedia of Archaeal and Bacterial Type Strains, Phase II (KMG-II): from individual species to whole genera.</title>
        <authorList>
            <person name="Goeker M."/>
        </authorList>
    </citation>
    <scope>NUCLEOTIDE SEQUENCE [LARGE SCALE GENOMIC DNA]</scope>
    <source>
        <strain evidence="11 14">DSM 17797</strain>
    </source>
</reference>
<dbReference type="InterPro" id="IPR009003">
    <property type="entry name" value="Peptidase_S1_PA"/>
</dbReference>
<evidence type="ECO:0000313" key="12">
    <source>
        <dbReference type="EMBL" id="SHG23649.1"/>
    </source>
</evidence>
<evidence type="ECO:0000256" key="3">
    <source>
        <dbReference type="ARBA" id="ARBA00022729"/>
    </source>
</evidence>
<dbReference type="InterPro" id="IPR001940">
    <property type="entry name" value="Peptidase_S1C"/>
</dbReference>
<evidence type="ECO:0000313" key="13">
    <source>
        <dbReference type="Proteomes" id="UP000184384"/>
    </source>
</evidence>
<evidence type="ECO:0000256" key="4">
    <source>
        <dbReference type="ARBA" id="ARBA00022737"/>
    </source>
</evidence>
<dbReference type="GO" id="GO:0006508">
    <property type="term" value="P:proteolysis"/>
    <property type="evidence" value="ECO:0007669"/>
    <property type="project" value="UniProtKB-KW"/>
</dbReference>
<reference evidence="12" key="2">
    <citation type="submission" date="2016-11" db="EMBL/GenBank/DDBJ databases">
        <authorList>
            <person name="Jaros S."/>
            <person name="Januszkiewicz K."/>
            <person name="Wedrychowicz H."/>
        </authorList>
    </citation>
    <scope>NUCLEOTIDE SEQUENCE [LARGE SCALE GENOMIC DNA]</scope>
    <source>
        <strain evidence="12">DSM 19729</strain>
    </source>
</reference>
<feature type="active site" description="Charge relay system" evidence="7">
    <location>
        <position position="170"/>
    </location>
</feature>
<dbReference type="PROSITE" id="PS51257">
    <property type="entry name" value="PROKAR_LIPOPROTEIN"/>
    <property type="match status" value="1"/>
</dbReference>
<feature type="domain" description="PDZ" evidence="10">
    <location>
        <begin position="291"/>
        <end position="382"/>
    </location>
</feature>
<feature type="binding site" evidence="8">
    <location>
        <position position="170"/>
    </location>
    <ligand>
        <name>substrate</name>
    </ligand>
</feature>
<keyword evidence="4" id="KW-0677">Repeat</keyword>
<dbReference type="PRINTS" id="PR00834">
    <property type="entry name" value="PROTEASES2C"/>
</dbReference>
<protein>
    <submittedName>
        <fullName evidence="12">Do/DeqQ family serine protease</fullName>
    </submittedName>
</protein>
<feature type="chain" id="PRO_5012092972" evidence="9">
    <location>
        <begin position="25"/>
        <end position="498"/>
    </location>
</feature>
<feature type="binding site" evidence="8">
    <location>
        <position position="140"/>
    </location>
    <ligand>
        <name>substrate</name>
    </ligand>
</feature>
<dbReference type="GO" id="GO:0004252">
    <property type="term" value="F:serine-type endopeptidase activity"/>
    <property type="evidence" value="ECO:0007669"/>
    <property type="project" value="InterPro"/>
</dbReference>
<sequence length="498" mass="54892">MIPFRKMNLICLSILLFFLQGCQSQEKKTEKDIEEFQKNTSQQTDNVSYTGLVNFRNAAKTAMPGVVNIKSTFKSRVPDYDYKDQDNLPDPFKDFFKDNPFFREFKFQDPRFPQGNSEPIIGSASGVILTNDGYITTNNHVIKGADEINVTLFDGRSYPAKIIGTDPLTDLALLKIEEKNLSFIQFGDSDITEVGDWVVAVGNPFNLASTVTAGIVSAKARNINILKEQGAIESFIQTDAAVNPGNSGGALVNLEGKLIGINTAIATPTGVYAGYAFAIPVDIVKKVINDLLNFGSVQRGTLGMSIRDLNSSLAKEININRANGVYVDSVMVNGAAKEAGIRAKDVIISIDNIETATASKLQEIVSRKRPGDPVKIKLIRNSKDEKELTVTLKKYTLQTPTINTNLLKELGVELTEINKEDQKKKYNVMNGLKITKLYDGKLKRLTDIQPGFVITSVNRKPISTVKSFLEAVQDQEGGIMIEGKYAGDPTFYYYAFGM</sequence>
<evidence type="ECO:0000313" key="11">
    <source>
        <dbReference type="EMBL" id="PRZ27805.1"/>
    </source>
</evidence>
<evidence type="ECO:0000256" key="6">
    <source>
        <dbReference type="ARBA" id="ARBA00022825"/>
    </source>
</evidence>
<dbReference type="SUPFAM" id="SSF50156">
    <property type="entry name" value="PDZ domain-like"/>
    <property type="match status" value="1"/>
</dbReference>
<feature type="active site" description="Charge relay system" evidence="7">
    <location>
        <position position="247"/>
    </location>
</feature>
<evidence type="ECO:0000256" key="7">
    <source>
        <dbReference type="PIRSR" id="PIRSR611782-1"/>
    </source>
</evidence>
<keyword evidence="14" id="KW-1185">Reference proteome</keyword>
<gene>
    <name evidence="11" type="ORF">BC624_10186</name>
    <name evidence="12" type="ORF">SAMN05443373_10186</name>
</gene>
<keyword evidence="3 9" id="KW-0732">Signal</keyword>
<dbReference type="AlphaFoldDB" id="A0A1M5I6H6"/>
<dbReference type="OrthoDB" id="9758917at2"/>
<dbReference type="PANTHER" id="PTHR22939">
    <property type="entry name" value="SERINE PROTEASE FAMILY S1C HTRA-RELATED"/>
    <property type="match status" value="1"/>
</dbReference>
<dbReference type="InterPro" id="IPR036034">
    <property type="entry name" value="PDZ_sf"/>
</dbReference>
<dbReference type="Gene3D" id="2.30.42.10">
    <property type="match status" value="2"/>
</dbReference>
<evidence type="ECO:0000259" key="10">
    <source>
        <dbReference type="PROSITE" id="PS50106"/>
    </source>
</evidence>
<organism evidence="12 13">
    <name type="scientific">Flavobacterium granuli</name>
    <dbReference type="NCBI Taxonomy" id="280093"/>
    <lineage>
        <taxon>Bacteria</taxon>
        <taxon>Pseudomonadati</taxon>
        <taxon>Bacteroidota</taxon>
        <taxon>Flavobacteriia</taxon>
        <taxon>Flavobacteriales</taxon>
        <taxon>Flavobacteriaceae</taxon>
        <taxon>Flavobacterium</taxon>
    </lineage>
</organism>